<organism evidence="1 2">
    <name type="scientific">Aspergillus coremiiformis</name>
    <dbReference type="NCBI Taxonomy" id="138285"/>
    <lineage>
        <taxon>Eukaryota</taxon>
        <taxon>Fungi</taxon>
        <taxon>Dikarya</taxon>
        <taxon>Ascomycota</taxon>
        <taxon>Pezizomycotina</taxon>
        <taxon>Eurotiomycetes</taxon>
        <taxon>Eurotiomycetidae</taxon>
        <taxon>Eurotiales</taxon>
        <taxon>Aspergillaceae</taxon>
        <taxon>Aspergillus</taxon>
        <taxon>Aspergillus subgen. Circumdati</taxon>
    </lineage>
</organism>
<evidence type="ECO:0000313" key="2">
    <source>
        <dbReference type="Proteomes" id="UP000327118"/>
    </source>
</evidence>
<gene>
    <name evidence="1" type="ORF">BDV28DRAFT_150261</name>
</gene>
<dbReference type="EMBL" id="ML739185">
    <property type="protein sequence ID" value="KAE8351138.1"/>
    <property type="molecule type" value="Genomic_DNA"/>
</dbReference>
<reference evidence="2" key="1">
    <citation type="submission" date="2019-04" db="EMBL/GenBank/DDBJ databases">
        <title>Friends and foes A comparative genomics studyof 23 Aspergillus species from section Flavi.</title>
        <authorList>
            <consortium name="DOE Joint Genome Institute"/>
            <person name="Kjaerbolling I."/>
            <person name="Vesth T."/>
            <person name="Frisvad J.C."/>
            <person name="Nybo J.L."/>
            <person name="Theobald S."/>
            <person name="Kildgaard S."/>
            <person name="Isbrandt T."/>
            <person name="Kuo A."/>
            <person name="Sato A."/>
            <person name="Lyhne E.K."/>
            <person name="Kogle M.E."/>
            <person name="Wiebenga A."/>
            <person name="Kun R.S."/>
            <person name="Lubbers R.J."/>
            <person name="Makela M.R."/>
            <person name="Barry K."/>
            <person name="Chovatia M."/>
            <person name="Clum A."/>
            <person name="Daum C."/>
            <person name="Haridas S."/>
            <person name="He G."/>
            <person name="LaButti K."/>
            <person name="Lipzen A."/>
            <person name="Mondo S."/>
            <person name="Riley R."/>
            <person name="Salamov A."/>
            <person name="Simmons B.A."/>
            <person name="Magnuson J.K."/>
            <person name="Henrissat B."/>
            <person name="Mortensen U.H."/>
            <person name="Larsen T.O."/>
            <person name="Devries R.P."/>
            <person name="Grigoriev I.V."/>
            <person name="Machida M."/>
            <person name="Baker S.E."/>
            <person name="Andersen M.R."/>
        </authorList>
    </citation>
    <scope>NUCLEOTIDE SEQUENCE [LARGE SCALE GENOMIC DNA]</scope>
    <source>
        <strain evidence="2">CBS 553.77</strain>
    </source>
</reference>
<keyword evidence="2" id="KW-1185">Reference proteome</keyword>
<evidence type="ECO:0000313" key="1">
    <source>
        <dbReference type="EMBL" id="KAE8351138.1"/>
    </source>
</evidence>
<dbReference type="OrthoDB" id="4579491at2759"/>
<dbReference type="Proteomes" id="UP000327118">
    <property type="component" value="Unassembled WGS sequence"/>
</dbReference>
<protein>
    <submittedName>
        <fullName evidence="1">Uncharacterized protein</fullName>
    </submittedName>
</protein>
<proteinExistence type="predicted"/>
<accession>A0A5N6Z141</accession>
<sequence>MASTDTYLTWKPYHHVVKVEGRMEKSENHGDNLIAQLQSIPSDITALRIEADTPSNKEWAILGSHFTNIRSLEMDTGYNEDLNDEALPLHWALERYKLSSACGEVIKTPHIRQGRVNHLILLLTSGLRFEGPTSEELRKANQEAIARGEAEAKYITVHEGTPKEKKITITSIPELVRNWMHNKYNEKEKVQLDADNHPPPTINFRRLEILENDAMDTFCRMTVALPHLIGNLTTLNLRSTHCLDFHFASERMFQEILPQLDQLETLQFSVGEVFEDEARLPSLYTWLPPNLSTLRFRGPASLTKCPEWENWIQAFSSPDFLPHLKQLSFTLDLYYEPSNDSWRRNRKEKKPPEHILHEARAACEHLYEAARARGIIIQQLPDPWSNECAILRQVDDRWQC</sequence>
<name>A0A5N6Z141_9EURO</name>
<dbReference type="AlphaFoldDB" id="A0A5N6Z141"/>